<gene>
    <name evidence="5" type="primary">ubxn8</name>
</gene>
<accession>A0A6P8GEY4</accession>
<evidence type="ECO:0000259" key="3">
    <source>
        <dbReference type="PROSITE" id="PS50033"/>
    </source>
</evidence>
<dbReference type="PROSITE" id="PS50033">
    <property type="entry name" value="UBX"/>
    <property type="match status" value="1"/>
</dbReference>
<dbReference type="Pfam" id="PF00789">
    <property type="entry name" value="UBX"/>
    <property type="match status" value="1"/>
</dbReference>
<dbReference type="AlphaFoldDB" id="A0A6P8GEY4"/>
<dbReference type="InterPro" id="IPR017247">
    <property type="entry name" value="UBXN8"/>
</dbReference>
<reference evidence="5" key="1">
    <citation type="submission" date="2025-08" db="UniProtKB">
        <authorList>
            <consortium name="RefSeq"/>
        </authorList>
    </citation>
    <scope>IDENTIFICATION</scope>
</reference>
<keyword evidence="2" id="KW-0472">Membrane</keyword>
<dbReference type="KEGG" id="char:105894597"/>
<dbReference type="PIRSF" id="PIRSF037632">
    <property type="entry name" value="UBX_Rep6"/>
    <property type="match status" value="1"/>
</dbReference>
<dbReference type="OrthoDB" id="1920064at2759"/>
<evidence type="ECO:0000313" key="5">
    <source>
        <dbReference type="RefSeq" id="XP_031434047.2"/>
    </source>
</evidence>
<dbReference type="GO" id="GO:0043130">
    <property type="term" value="F:ubiquitin binding"/>
    <property type="evidence" value="ECO:0007669"/>
    <property type="project" value="TreeGrafter"/>
</dbReference>
<organism evidence="4 5">
    <name type="scientific">Clupea harengus</name>
    <name type="common">Atlantic herring</name>
    <dbReference type="NCBI Taxonomy" id="7950"/>
    <lineage>
        <taxon>Eukaryota</taxon>
        <taxon>Metazoa</taxon>
        <taxon>Chordata</taxon>
        <taxon>Craniata</taxon>
        <taxon>Vertebrata</taxon>
        <taxon>Euteleostomi</taxon>
        <taxon>Actinopterygii</taxon>
        <taxon>Neopterygii</taxon>
        <taxon>Teleostei</taxon>
        <taxon>Clupei</taxon>
        <taxon>Clupeiformes</taxon>
        <taxon>Clupeoidei</taxon>
        <taxon>Clupeidae</taxon>
        <taxon>Clupea</taxon>
    </lineage>
</organism>
<feature type="compositionally biased region" description="Basic and acidic residues" evidence="1">
    <location>
        <begin position="101"/>
        <end position="111"/>
    </location>
</feature>
<keyword evidence="2" id="KW-0812">Transmembrane</keyword>
<evidence type="ECO:0000256" key="2">
    <source>
        <dbReference type="SAM" id="Phobius"/>
    </source>
</evidence>
<dbReference type="InterPro" id="IPR050730">
    <property type="entry name" value="UBX_domain-protein"/>
</dbReference>
<feature type="region of interest" description="Disordered" evidence="1">
    <location>
        <begin position="90"/>
        <end position="141"/>
    </location>
</feature>
<feature type="domain" description="UBX" evidence="3">
    <location>
        <begin position="219"/>
        <end position="295"/>
    </location>
</feature>
<dbReference type="Proteomes" id="UP000515152">
    <property type="component" value="Chromosome 12"/>
</dbReference>
<dbReference type="CTD" id="7993"/>
<sequence>MPNTIAIFRHTSFANNVTCYTEISKMSVCKPSLSVCVVAILFFCCISWKHSIIGVRDAIFLAGRTFLLLCFIPLASYFYPRMKALLFPPPPRPQLEEPEDPDTKLKQETARSEQQAKLNKKASDYQEHVQKPKQETLQRKKEEHFYRMTGAAWKLTEGETVGEGESCDHEEVHEEEGETALQRAIRRRRLPASVSQQPVQIDPPLAKRVIVLPDEPPVDAEGAVNVALRCLSGRTVYRRFLKSHPSTVLVDWMFKTGYHPTIYAVCTPYPRKLLITEAHLTLEDIGIVHHTVLNVEEKDPSTT</sequence>
<dbReference type="GeneID" id="105894597"/>
<dbReference type="RefSeq" id="XP_031434047.2">
    <property type="nucleotide sequence ID" value="XM_031578187.2"/>
</dbReference>
<feature type="transmembrane region" description="Helical" evidence="2">
    <location>
        <begin position="58"/>
        <end position="79"/>
    </location>
</feature>
<dbReference type="InterPro" id="IPR029071">
    <property type="entry name" value="Ubiquitin-like_domsf"/>
</dbReference>
<keyword evidence="4" id="KW-1185">Reference proteome</keyword>
<keyword evidence="2" id="KW-1133">Transmembrane helix</keyword>
<name>A0A6P8GEY4_CLUHA</name>
<evidence type="ECO:0000256" key="1">
    <source>
        <dbReference type="SAM" id="MobiDB-lite"/>
    </source>
</evidence>
<dbReference type="SUPFAM" id="SSF54236">
    <property type="entry name" value="Ubiquitin-like"/>
    <property type="match status" value="1"/>
</dbReference>
<dbReference type="GO" id="GO:0036503">
    <property type="term" value="P:ERAD pathway"/>
    <property type="evidence" value="ECO:0007669"/>
    <property type="project" value="InterPro"/>
</dbReference>
<proteinExistence type="predicted"/>
<dbReference type="Gene3D" id="3.10.20.90">
    <property type="entry name" value="Phosphatidylinositol 3-kinase Catalytic Subunit, Chain A, domain 1"/>
    <property type="match status" value="1"/>
</dbReference>
<feature type="transmembrane region" description="Helical" evidence="2">
    <location>
        <begin position="33"/>
        <end position="52"/>
    </location>
</feature>
<dbReference type="PANTHER" id="PTHR23322">
    <property type="entry name" value="FAS-ASSOCIATED PROTEIN"/>
    <property type="match status" value="1"/>
</dbReference>
<evidence type="ECO:0000313" key="4">
    <source>
        <dbReference type="Proteomes" id="UP000515152"/>
    </source>
</evidence>
<dbReference type="InterPro" id="IPR001012">
    <property type="entry name" value="UBX_dom"/>
</dbReference>
<feature type="compositionally biased region" description="Basic and acidic residues" evidence="1">
    <location>
        <begin position="121"/>
        <end position="141"/>
    </location>
</feature>
<dbReference type="PANTHER" id="PTHR23322:SF93">
    <property type="entry name" value="UBX DOMAIN-CONTAINING PROTEIN 8"/>
    <property type="match status" value="1"/>
</dbReference>
<protein>
    <submittedName>
        <fullName evidence="5">UBX domain-containing protein 8</fullName>
    </submittedName>
</protein>